<evidence type="ECO:0000256" key="1">
    <source>
        <dbReference type="ARBA" id="ARBA00043967"/>
    </source>
</evidence>
<dbReference type="InterPro" id="IPR055346">
    <property type="entry name" value="Fe-S_cluster_assembly_SufBD"/>
</dbReference>
<dbReference type="Pfam" id="PF19295">
    <property type="entry name" value="SufBD_N"/>
    <property type="match status" value="1"/>
</dbReference>
<feature type="domain" description="SUF system FeS cluster assembly SufBD N-terminal" evidence="3">
    <location>
        <begin position="101"/>
        <end position="171"/>
    </location>
</feature>
<dbReference type="RefSeq" id="WP_091836289.1">
    <property type="nucleotide sequence ID" value="NZ_FPAA01000005.1"/>
</dbReference>
<keyword evidence="5" id="KW-1185">Reference proteome</keyword>
<dbReference type="Proteomes" id="UP000198660">
    <property type="component" value="Unassembled WGS sequence"/>
</dbReference>
<evidence type="ECO:0000313" key="5">
    <source>
        <dbReference type="Proteomes" id="UP000198660"/>
    </source>
</evidence>
<dbReference type="NCBIfam" id="TIGR01981">
    <property type="entry name" value="sufD"/>
    <property type="match status" value="1"/>
</dbReference>
<reference evidence="5" key="1">
    <citation type="submission" date="2016-10" db="EMBL/GenBank/DDBJ databases">
        <authorList>
            <person name="Varghese N."/>
            <person name="Submissions S."/>
        </authorList>
    </citation>
    <scope>NUCLEOTIDE SEQUENCE [LARGE SCALE GENOMIC DNA]</scope>
    <source>
        <strain evidence="5">DSM 45789</strain>
    </source>
</reference>
<dbReference type="SUPFAM" id="SSF101960">
    <property type="entry name" value="Stabilizer of iron transporter SufD"/>
    <property type="match status" value="1"/>
</dbReference>
<proteinExistence type="inferred from homology"/>
<dbReference type="OrthoDB" id="9803529at2"/>
<dbReference type="Pfam" id="PF01458">
    <property type="entry name" value="SUFBD_core"/>
    <property type="match status" value="1"/>
</dbReference>
<accession>A0A1I6RFU8</accession>
<dbReference type="InterPro" id="IPR000825">
    <property type="entry name" value="SUF_FeS_clus_asmbl_SufBD_core"/>
</dbReference>
<sequence>MSVNTEQLFDRQTVTQISQAQEEPTWMLQKRLAALDEAANLSLPKLEKTRIDRWNFTSFDPYRGEKSVASIDALPEEVRQFVSAEKEDHVFIQKNSSPVFQQLSAELKDKGVVFTDLASAAREHSDLVQKYFMTDAIDPKEHRLSALHQALFSGGLLLYIPKNVSVELPFQAMFWASGKGVGTFPHVLVVLETGANASMIANFVSDADSDAVVNGAFEVFLGDNARLSVASLHTHGTETTEVAYRRTVVGRDAHLDWTVGDLNGGRTISDNTTHMRGSGSNGEIKSITVGAGEERSNITSTFRHWGTHTETNIVARGVMLDAAQTILNGVTKIEKGATKANGVQAEKVLMLSPEARGDANPILLIDENDVQAGHAASVGKIDPIQMFYLMSRGLSRREAERLVIFGFVGPVLDTIPFDSLRERIVNVIEGKLSS</sequence>
<organism evidence="4 5">
    <name type="scientific">Marininema halotolerans</name>
    <dbReference type="NCBI Taxonomy" id="1155944"/>
    <lineage>
        <taxon>Bacteria</taxon>
        <taxon>Bacillati</taxon>
        <taxon>Bacillota</taxon>
        <taxon>Bacilli</taxon>
        <taxon>Bacillales</taxon>
        <taxon>Thermoactinomycetaceae</taxon>
        <taxon>Marininema</taxon>
    </lineage>
</organism>
<dbReference type="InterPro" id="IPR045595">
    <property type="entry name" value="SufBD_N"/>
</dbReference>
<dbReference type="InterPro" id="IPR037284">
    <property type="entry name" value="SUF_FeS_clus_asmbl_SufBD_sf"/>
</dbReference>
<dbReference type="InterPro" id="IPR011542">
    <property type="entry name" value="SUF_FeS_clus_asmbl_SufD"/>
</dbReference>
<dbReference type="PANTHER" id="PTHR30508:SF1">
    <property type="entry name" value="UPF0051 PROTEIN ABCI8, CHLOROPLASTIC-RELATED"/>
    <property type="match status" value="1"/>
</dbReference>
<dbReference type="EMBL" id="FPAA01000005">
    <property type="protein sequence ID" value="SFS63572.1"/>
    <property type="molecule type" value="Genomic_DNA"/>
</dbReference>
<gene>
    <name evidence="4" type="ORF">SAMN05444972_10562</name>
</gene>
<name>A0A1I6RFU8_9BACL</name>
<dbReference type="GO" id="GO:0016226">
    <property type="term" value="P:iron-sulfur cluster assembly"/>
    <property type="evidence" value="ECO:0007669"/>
    <property type="project" value="InterPro"/>
</dbReference>
<protein>
    <submittedName>
        <fullName evidence="4">Fe-S cluster assembly protein SufD</fullName>
    </submittedName>
</protein>
<feature type="domain" description="SUF system FeS cluster assembly SufBD core" evidence="2">
    <location>
        <begin position="175"/>
        <end position="407"/>
    </location>
</feature>
<evidence type="ECO:0000313" key="4">
    <source>
        <dbReference type="EMBL" id="SFS63572.1"/>
    </source>
</evidence>
<dbReference type="PANTHER" id="PTHR30508">
    <property type="entry name" value="FES CLUSTER ASSEMBLY PROTEIN SUF"/>
    <property type="match status" value="1"/>
</dbReference>
<evidence type="ECO:0000259" key="2">
    <source>
        <dbReference type="Pfam" id="PF01458"/>
    </source>
</evidence>
<dbReference type="AlphaFoldDB" id="A0A1I6RFU8"/>
<comment type="similarity">
    <text evidence="1">Belongs to the iron-sulfur cluster assembly SufBD family.</text>
</comment>
<evidence type="ECO:0000259" key="3">
    <source>
        <dbReference type="Pfam" id="PF19295"/>
    </source>
</evidence>